<dbReference type="OrthoDB" id="3787941at2759"/>
<sequence>MREPFRKKSEEAVTTAEWNAARKIAQGICSTEEYKTVVTLLLLSIKPRHRFDPKILEVYATDDWATWMNPESLEPLNTISEYVPEYTQFVQMMYDVQFQARCRTETPEASNAERGLSNQVANLSIAADAAQGSTATAASTRLSLSAVRHAFYMLGPEPGSIGQSTASQTKTAKADDASVVNSGSQNCIDRPLRSDRTVIWGGAKEMWQAMMFEERDEQETTVLQIEDGFEEDRPCIECGQTVSETCYRRGHFAWCTAHQRMIDGEGLCSGAEHGDRQSCTEVQADMDEHEAYWAEVEENAIAGGAGFRDFD</sequence>
<name>A0A9P4X0P0_9PLEO</name>
<accession>A0A9P4X0P0</accession>
<comment type="caution">
    <text evidence="1">The sequence shown here is derived from an EMBL/GenBank/DDBJ whole genome shotgun (WGS) entry which is preliminary data.</text>
</comment>
<dbReference type="EMBL" id="SWKV01000004">
    <property type="protein sequence ID" value="KAF3046643.1"/>
    <property type="molecule type" value="Genomic_DNA"/>
</dbReference>
<evidence type="ECO:0000313" key="2">
    <source>
        <dbReference type="Proteomes" id="UP000758155"/>
    </source>
</evidence>
<dbReference type="AlphaFoldDB" id="A0A9P4X0P0"/>
<proteinExistence type="predicted"/>
<protein>
    <submittedName>
        <fullName evidence="1">Uncharacterized protein</fullName>
    </submittedName>
</protein>
<organism evidence="1 2">
    <name type="scientific">Didymella heteroderae</name>
    <dbReference type="NCBI Taxonomy" id="1769908"/>
    <lineage>
        <taxon>Eukaryota</taxon>
        <taxon>Fungi</taxon>
        <taxon>Dikarya</taxon>
        <taxon>Ascomycota</taxon>
        <taxon>Pezizomycotina</taxon>
        <taxon>Dothideomycetes</taxon>
        <taxon>Pleosporomycetidae</taxon>
        <taxon>Pleosporales</taxon>
        <taxon>Pleosporineae</taxon>
        <taxon>Didymellaceae</taxon>
        <taxon>Didymella</taxon>
    </lineage>
</organism>
<reference evidence="1" key="1">
    <citation type="submission" date="2019-04" db="EMBL/GenBank/DDBJ databases">
        <title>Sequencing of skin fungus with MAO and IRED activity.</title>
        <authorList>
            <person name="Marsaioli A.J."/>
            <person name="Bonatto J.M.C."/>
            <person name="Reis Junior O."/>
        </authorList>
    </citation>
    <scope>NUCLEOTIDE SEQUENCE</scope>
    <source>
        <strain evidence="1">28M1</strain>
    </source>
</reference>
<gene>
    <name evidence="1" type="ORF">E8E12_011389</name>
</gene>
<dbReference type="Proteomes" id="UP000758155">
    <property type="component" value="Unassembled WGS sequence"/>
</dbReference>
<keyword evidence="2" id="KW-1185">Reference proteome</keyword>
<evidence type="ECO:0000313" key="1">
    <source>
        <dbReference type="EMBL" id="KAF3046643.1"/>
    </source>
</evidence>